<feature type="region of interest" description="Disordered" evidence="5">
    <location>
        <begin position="213"/>
        <end position="608"/>
    </location>
</feature>
<feature type="compositionally biased region" description="Polar residues" evidence="5">
    <location>
        <begin position="760"/>
        <end position="809"/>
    </location>
</feature>
<feature type="compositionally biased region" description="Low complexity" evidence="5">
    <location>
        <begin position="402"/>
        <end position="415"/>
    </location>
</feature>
<protein>
    <recommendedName>
        <fullName evidence="6">RING-type domain-containing protein</fullName>
    </recommendedName>
</protein>
<feature type="compositionally biased region" description="Basic and acidic residues" evidence="5">
    <location>
        <begin position="667"/>
        <end position="680"/>
    </location>
</feature>
<sequence length="930" mass="101585">MGVKSDFKAANSASNVNVTATKKDISVETAPKRDYKDDVIEDLNCDLKKLQKSLTCVICLEMLFEPYTLQCGHVFCYTCVLDWLGQAHKMTCPECRSVVKVQPAPAYLIKDMIEVFVLRAELTSPNGSGLELRKQQQEALKAVERDKASEGGLAGGGLFRGLFKQKKKDPRVVRDPEDGVSRCPRCNWEIEDGYRNRRCEHCGGRFRRLSRYGDFSDDDDDDEDEDEDEDDDDEDDDEDDSGSETDTDHERRHPLFESSDENELEEVDWDAADAIHMFARNHLQGHFDEDEDEEDDDEEEDEEDHRNRMRDSSESTTGGRDEPIILEDGSDTDEGTRNVQRPPRVVPHAGRRARHRATNHTETSEDEGSLADFIEHDTPEVRRGRPVPGRNGAGTRNIFSNSPVVISSSPAIIAPTRRNARRTVIDDEEEDNESSVSEASLIHPRRDYSQRRGPIALPSDNDDDDLETLGHNMGYTPLDYTASENEDDSFVSPSSGGGTHTNVASHNTGSGSVFSVPEEDEEDDGDDDESEDQDGDVRMGGNEQRRRIPSSQRAVRNRTRSSRPHAIEDDSESDSDAPTTRRRRLQAAGSMSNYRRGETSSSRNWSSRRQREIVPAFLNMFQQHSQAMTEGRLESLGSMNPSVSPARSATPVQRNYTGGSSSRATRSTRESARESRESTRELTPVQAMGQGSPPPPFSPMFQGISSSLASNSPVPNSPAPSNSQIQSPRLGAEARAGSEGGPSSQTPLQSPRPVPITIGASPQASRMRTRNSRQQLRGTTSRSGPRLGSATTTPNISQPAQLQGVTSTAAAHGRHQGARPPILTAAASRGRRGTPLTTADIRARGEAMLRQRQEAAESANGLGRRSSRRNLSSSTTNGGGSSAPAPLVTVGRIGSNTLQGNGRRVGAVIGGAPGQGAGGGPMLIIDNGDE</sequence>
<feature type="compositionally biased region" description="Basic residues" evidence="5">
    <location>
        <begin position="349"/>
        <end position="358"/>
    </location>
</feature>
<feature type="compositionally biased region" description="Acidic residues" evidence="5">
    <location>
        <begin position="258"/>
        <end position="271"/>
    </location>
</feature>
<dbReference type="Gene3D" id="3.30.40.10">
    <property type="entry name" value="Zinc/RING finger domain, C3HC4 (zinc finger)"/>
    <property type="match status" value="1"/>
</dbReference>
<evidence type="ECO:0000256" key="2">
    <source>
        <dbReference type="ARBA" id="ARBA00022771"/>
    </source>
</evidence>
<dbReference type="Proteomes" id="UP000277580">
    <property type="component" value="Unassembled WGS sequence"/>
</dbReference>
<dbReference type="InterPro" id="IPR017907">
    <property type="entry name" value="Znf_RING_CS"/>
</dbReference>
<evidence type="ECO:0000256" key="5">
    <source>
        <dbReference type="SAM" id="MobiDB-lite"/>
    </source>
</evidence>
<accession>A0A3N4KUN6</accession>
<dbReference type="InterPro" id="IPR001841">
    <property type="entry name" value="Znf_RING"/>
</dbReference>
<feature type="region of interest" description="Disordered" evidence="5">
    <location>
        <begin position="850"/>
        <end position="887"/>
    </location>
</feature>
<feature type="compositionally biased region" description="Acidic residues" evidence="5">
    <location>
        <begin position="517"/>
        <end position="534"/>
    </location>
</feature>
<dbReference type="SUPFAM" id="SSF57850">
    <property type="entry name" value="RING/U-box"/>
    <property type="match status" value="1"/>
</dbReference>
<dbReference type="GO" id="GO:0008270">
    <property type="term" value="F:zinc ion binding"/>
    <property type="evidence" value="ECO:0007669"/>
    <property type="project" value="UniProtKB-KW"/>
</dbReference>
<dbReference type="GO" id="GO:0005634">
    <property type="term" value="C:nucleus"/>
    <property type="evidence" value="ECO:0007669"/>
    <property type="project" value="TreeGrafter"/>
</dbReference>
<dbReference type="EMBL" id="ML119131">
    <property type="protein sequence ID" value="RPB12061.1"/>
    <property type="molecule type" value="Genomic_DNA"/>
</dbReference>
<evidence type="ECO:0000256" key="4">
    <source>
        <dbReference type="PROSITE-ProRule" id="PRU00175"/>
    </source>
</evidence>
<dbReference type="PANTHER" id="PTHR15898">
    <property type="entry name" value="BIFUNCTIONAL APOPTOSIS REGULATOR"/>
    <property type="match status" value="1"/>
</dbReference>
<dbReference type="PANTHER" id="PTHR15898:SF13">
    <property type="entry name" value="BIFUNCTIONAL APOPTOSIS REGULATOR"/>
    <property type="match status" value="1"/>
</dbReference>
<evidence type="ECO:0000313" key="8">
    <source>
        <dbReference type="Proteomes" id="UP000277580"/>
    </source>
</evidence>
<feature type="compositionally biased region" description="Polar residues" evidence="5">
    <location>
        <begin position="637"/>
        <end position="656"/>
    </location>
</feature>
<feature type="region of interest" description="Disordered" evidence="5">
    <location>
        <begin position="635"/>
        <end position="836"/>
    </location>
</feature>
<name>A0A3N4KUN6_9PEZI</name>
<feature type="compositionally biased region" description="Basic and acidic residues" evidence="5">
    <location>
        <begin position="373"/>
        <end position="383"/>
    </location>
</feature>
<dbReference type="OrthoDB" id="6105938at2759"/>
<dbReference type="InParanoid" id="A0A3N4KUN6"/>
<dbReference type="AlphaFoldDB" id="A0A3N4KUN6"/>
<dbReference type="GO" id="GO:0061630">
    <property type="term" value="F:ubiquitin protein ligase activity"/>
    <property type="evidence" value="ECO:0007669"/>
    <property type="project" value="TreeGrafter"/>
</dbReference>
<evidence type="ECO:0000259" key="6">
    <source>
        <dbReference type="PROSITE" id="PS50089"/>
    </source>
</evidence>
<reference evidence="7 8" key="1">
    <citation type="journal article" date="2018" name="Nat. Ecol. Evol.">
        <title>Pezizomycetes genomes reveal the molecular basis of ectomycorrhizal truffle lifestyle.</title>
        <authorList>
            <person name="Murat C."/>
            <person name="Payen T."/>
            <person name="Noel B."/>
            <person name="Kuo A."/>
            <person name="Morin E."/>
            <person name="Chen J."/>
            <person name="Kohler A."/>
            <person name="Krizsan K."/>
            <person name="Balestrini R."/>
            <person name="Da Silva C."/>
            <person name="Montanini B."/>
            <person name="Hainaut M."/>
            <person name="Levati E."/>
            <person name="Barry K.W."/>
            <person name="Belfiori B."/>
            <person name="Cichocki N."/>
            <person name="Clum A."/>
            <person name="Dockter R.B."/>
            <person name="Fauchery L."/>
            <person name="Guy J."/>
            <person name="Iotti M."/>
            <person name="Le Tacon F."/>
            <person name="Lindquist E.A."/>
            <person name="Lipzen A."/>
            <person name="Malagnac F."/>
            <person name="Mello A."/>
            <person name="Molinier V."/>
            <person name="Miyauchi S."/>
            <person name="Poulain J."/>
            <person name="Riccioni C."/>
            <person name="Rubini A."/>
            <person name="Sitrit Y."/>
            <person name="Splivallo R."/>
            <person name="Traeger S."/>
            <person name="Wang M."/>
            <person name="Zifcakova L."/>
            <person name="Wipf D."/>
            <person name="Zambonelli A."/>
            <person name="Paolocci F."/>
            <person name="Nowrousian M."/>
            <person name="Ottonello S."/>
            <person name="Baldrian P."/>
            <person name="Spatafora J.W."/>
            <person name="Henrissat B."/>
            <person name="Nagy L.G."/>
            <person name="Aury J.M."/>
            <person name="Wincker P."/>
            <person name="Grigoriev I.V."/>
            <person name="Bonfante P."/>
            <person name="Martin F.M."/>
        </authorList>
    </citation>
    <scope>NUCLEOTIDE SEQUENCE [LARGE SCALE GENOMIC DNA]</scope>
    <source>
        <strain evidence="7 8">CCBAS932</strain>
    </source>
</reference>
<keyword evidence="2 4" id="KW-0863">Zinc-finger</keyword>
<keyword evidence="1" id="KW-0479">Metal-binding</keyword>
<organism evidence="7 8">
    <name type="scientific">Morchella conica CCBAS932</name>
    <dbReference type="NCBI Taxonomy" id="1392247"/>
    <lineage>
        <taxon>Eukaryota</taxon>
        <taxon>Fungi</taxon>
        <taxon>Dikarya</taxon>
        <taxon>Ascomycota</taxon>
        <taxon>Pezizomycotina</taxon>
        <taxon>Pezizomycetes</taxon>
        <taxon>Pezizales</taxon>
        <taxon>Morchellaceae</taxon>
        <taxon>Morchella</taxon>
    </lineage>
</organism>
<dbReference type="InterPro" id="IPR013083">
    <property type="entry name" value="Znf_RING/FYVE/PHD"/>
</dbReference>
<evidence type="ECO:0000256" key="3">
    <source>
        <dbReference type="ARBA" id="ARBA00022833"/>
    </source>
</evidence>
<dbReference type="STRING" id="1392247.A0A3N4KUN6"/>
<keyword evidence="3" id="KW-0862">Zinc</keyword>
<dbReference type="PROSITE" id="PS50089">
    <property type="entry name" value="ZF_RING_2"/>
    <property type="match status" value="1"/>
</dbReference>
<feature type="compositionally biased region" description="Basic and acidic residues" evidence="5">
    <location>
        <begin position="246"/>
        <end position="255"/>
    </location>
</feature>
<feature type="compositionally biased region" description="Low complexity" evidence="5">
    <location>
        <begin position="705"/>
        <end position="723"/>
    </location>
</feature>
<feature type="compositionally biased region" description="Acidic residues" evidence="5">
    <location>
        <begin position="215"/>
        <end position="245"/>
    </location>
</feature>
<dbReference type="GO" id="GO:0043161">
    <property type="term" value="P:proteasome-mediated ubiquitin-dependent protein catabolic process"/>
    <property type="evidence" value="ECO:0007669"/>
    <property type="project" value="TreeGrafter"/>
</dbReference>
<dbReference type="Pfam" id="PF13923">
    <property type="entry name" value="zf-C3HC4_2"/>
    <property type="match status" value="1"/>
</dbReference>
<dbReference type="CDD" id="cd16568">
    <property type="entry name" value="RING-HC_ScPSH1-like"/>
    <property type="match status" value="1"/>
</dbReference>
<gene>
    <name evidence="7" type="ORF">P167DRAFT_536191</name>
</gene>
<evidence type="ECO:0000256" key="1">
    <source>
        <dbReference type="ARBA" id="ARBA00022723"/>
    </source>
</evidence>
<proteinExistence type="predicted"/>
<dbReference type="SMART" id="SM00184">
    <property type="entry name" value="RING"/>
    <property type="match status" value="1"/>
</dbReference>
<feature type="compositionally biased region" description="Low complexity" evidence="5">
    <location>
        <begin position="860"/>
        <end position="876"/>
    </location>
</feature>
<evidence type="ECO:0000313" key="7">
    <source>
        <dbReference type="EMBL" id="RPB12061.1"/>
    </source>
</evidence>
<feature type="compositionally biased region" description="Polar residues" evidence="5">
    <location>
        <begin position="500"/>
        <end position="513"/>
    </location>
</feature>
<feature type="compositionally biased region" description="Basic and acidic residues" evidence="5">
    <location>
        <begin position="304"/>
        <end position="323"/>
    </location>
</feature>
<dbReference type="PROSITE" id="PS00518">
    <property type="entry name" value="ZF_RING_1"/>
    <property type="match status" value="1"/>
</dbReference>
<keyword evidence="8" id="KW-1185">Reference proteome</keyword>
<feature type="domain" description="RING-type" evidence="6">
    <location>
        <begin position="56"/>
        <end position="96"/>
    </location>
</feature>
<feature type="compositionally biased region" description="Acidic residues" evidence="5">
    <location>
        <begin position="324"/>
        <end position="333"/>
    </location>
</feature>
<feature type="compositionally biased region" description="Acidic residues" evidence="5">
    <location>
        <begin position="288"/>
        <end position="303"/>
    </location>
</feature>